<organism evidence="1 2">
    <name type="scientific">Lophiostoma macrostomum CBS 122681</name>
    <dbReference type="NCBI Taxonomy" id="1314788"/>
    <lineage>
        <taxon>Eukaryota</taxon>
        <taxon>Fungi</taxon>
        <taxon>Dikarya</taxon>
        <taxon>Ascomycota</taxon>
        <taxon>Pezizomycotina</taxon>
        <taxon>Dothideomycetes</taxon>
        <taxon>Pleosporomycetidae</taxon>
        <taxon>Pleosporales</taxon>
        <taxon>Lophiostomataceae</taxon>
        <taxon>Lophiostoma</taxon>
    </lineage>
</organism>
<dbReference type="OrthoDB" id="1658288at2759"/>
<name>A0A6A6SIR6_9PLEO</name>
<proteinExistence type="predicted"/>
<dbReference type="EMBL" id="MU004616">
    <property type="protein sequence ID" value="KAF2647470.1"/>
    <property type="molecule type" value="Genomic_DNA"/>
</dbReference>
<evidence type="ECO:0000313" key="1">
    <source>
        <dbReference type="EMBL" id="KAF2647470.1"/>
    </source>
</evidence>
<dbReference type="Proteomes" id="UP000799324">
    <property type="component" value="Unassembled WGS sequence"/>
</dbReference>
<evidence type="ECO:0000313" key="2">
    <source>
        <dbReference type="Proteomes" id="UP000799324"/>
    </source>
</evidence>
<sequence>MAIPTSNPTQIMVQVSQLLQIQQHEHRHFLISLESIELDTTGYPSGLTEEHSDVADKAIVALVLDASPRVPLSFLSRGRFIFLDEEYWVCTRRLPTSMAVGRRRSAASNTSASFVDFKRHYSLPADWISSENAALCCMMSDGTLLYPRNGEVAVVQSESLRPGSI</sequence>
<protein>
    <submittedName>
        <fullName evidence="1">Uncharacterized protein</fullName>
    </submittedName>
</protein>
<keyword evidence="2" id="KW-1185">Reference proteome</keyword>
<reference evidence="1" key="1">
    <citation type="journal article" date="2020" name="Stud. Mycol.">
        <title>101 Dothideomycetes genomes: a test case for predicting lifestyles and emergence of pathogens.</title>
        <authorList>
            <person name="Haridas S."/>
            <person name="Albert R."/>
            <person name="Binder M."/>
            <person name="Bloem J."/>
            <person name="Labutti K."/>
            <person name="Salamov A."/>
            <person name="Andreopoulos B."/>
            <person name="Baker S."/>
            <person name="Barry K."/>
            <person name="Bills G."/>
            <person name="Bluhm B."/>
            <person name="Cannon C."/>
            <person name="Castanera R."/>
            <person name="Culley D."/>
            <person name="Daum C."/>
            <person name="Ezra D."/>
            <person name="Gonzalez J."/>
            <person name="Henrissat B."/>
            <person name="Kuo A."/>
            <person name="Liang C."/>
            <person name="Lipzen A."/>
            <person name="Lutzoni F."/>
            <person name="Magnuson J."/>
            <person name="Mondo S."/>
            <person name="Nolan M."/>
            <person name="Ohm R."/>
            <person name="Pangilinan J."/>
            <person name="Park H.-J."/>
            <person name="Ramirez L."/>
            <person name="Alfaro M."/>
            <person name="Sun H."/>
            <person name="Tritt A."/>
            <person name="Yoshinaga Y."/>
            <person name="Zwiers L.-H."/>
            <person name="Turgeon B."/>
            <person name="Goodwin S."/>
            <person name="Spatafora J."/>
            <person name="Crous P."/>
            <person name="Grigoriev I."/>
        </authorList>
    </citation>
    <scope>NUCLEOTIDE SEQUENCE</scope>
    <source>
        <strain evidence="1">CBS 122681</strain>
    </source>
</reference>
<dbReference type="AlphaFoldDB" id="A0A6A6SIR6"/>
<accession>A0A6A6SIR6</accession>
<gene>
    <name evidence="1" type="ORF">K491DRAFT_685500</name>
</gene>